<protein>
    <submittedName>
        <fullName evidence="2">Uncharacterized protein</fullName>
    </submittedName>
</protein>
<dbReference type="RefSeq" id="WP_303502062.1">
    <property type="nucleotide sequence ID" value="NZ_JAUOPU010000051.1"/>
</dbReference>
<dbReference type="Proteomes" id="UP001170624">
    <property type="component" value="Unassembled WGS sequence"/>
</dbReference>
<feature type="transmembrane region" description="Helical" evidence="1">
    <location>
        <begin position="7"/>
        <end position="27"/>
    </location>
</feature>
<keyword evidence="1" id="KW-1133">Transmembrane helix</keyword>
<feature type="transmembrane region" description="Helical" evidence="1">
    <location>
        <begin position="75"/>
        <end position="98"/>
    </location>
</feature>
<dbReference type="EMBL" id="JAUOPU010000051">
    <property type="protein sequence ID" value="MDO6545420.1"/>
    <property type="molecule type" value="Genomic_DNA"/>
</dbReference>
<evidence type="ECO:0000256" key="1">
    <source>
        <dbReference type="SAM" id="Phobius"/>
    </source>
</evidence>
<feature type="transmembrane region" description="Helical" evidence="1">
    <location>
        <begin position="139"/>
        <end position="159"/>
    </location>
</feature>
<evidence type="ECO:0000313" key="2">
    <source>
        <dbReference type="EMBL" id="MDO6545420.1"/>
    </source>
</evidence>
<evidence type="ECO:0000313" key="3">
    <source>
        <dbReference type="Proteomes" id="UP001170624"/>
    </source>
</evidence>
<organism evidence="2 3">
    <name type="scientific">Photobacterium sanguinicancri</name>
    <dbReference type="NCBI Taxonomy" id="875932"/>
    <lineage>
        <taxon>Bacteria</taxon>
        <taxon>Pseudomonadati</taxon>
        <taxon>Pseudomonadota</taxon>
        <taxon>Gammaproteobacteria</taxon>
        <taxon>Vibrionales</taxon>
        <taxon>Vibrionaceae</taxon>
        <taxon>Photobacterium</taxon>
    </lineage>
</organism>
<sequence>MTQFEFGLMFIVPLSILSGLLCVSWASGKNLNLKIWAINGVILGPFALFVLALKKRKTIDPLSQSNHNSTFMSKLRIVDVAVILIMDVIAISVVAYLVLSQQLEINEFEQKNMIQFVFSFCMVFLSFVVIFSKDKFTNLFFYIILTLYLLNYSSYVLLWEPTNSSSDSVKALVDLILSRLLIIRTVLWPVYTFVKVKLDQRQ</sequence>
<accession>A0AAW7YBN0</accession>
<gene>
    <name evidence="2" type="ORF">Q4568_23045</name>
</gene>
<name>A0AAW7YBN0_9GAMM</name>
<proteinExistence type="predicted"/>
<feature type="transmembrane region" description="Helical" evidence="1">
    <location>
        <begin position="113"/>
        <end position="132"/>
    </location>
</feature>
<dbReference type="AlphaFoldDB" id="A0AAW7YBN0"/>
<reference evidence="2" key="1">
    <citation type="submission" date="2023-07" db="EMBL/GenBank/DDBJ databases">
        <title>Genome content predicts the carbon catabolic preferences of heterotrophic bacteria.</title>
        <authorList>
            <person name="Gralka M."/>
        </authorList>
    </citation>
    <scope>NUCLEOTIDE SEQUENCE</scope>
    <source>
        <strain evidence="2">G2M05</strain>
    </source>
</reference>
<feature type="transmembrane region" description="Helical" evidence="1">
    <location>
        <begin position="33"/>
        <end position="54"/>
    </location>
</feature>
<keyword evidence="1" id="KW-0812">Transmembrane</keyword>
<feature type="transmembrane region" description="Helical" evidence="1">
    <location>
        <begin position="171"/>
        <end position="194"/>
    </location>
</feature>
<comment type="caution">
    <text evidence="2">The sequence shown here is derived from an EMBL/GenBank/DDBJ whole genome shotgun (WGS) entry which is preliminary data.</text>
</comment>
<keyword evidence="1" id="KW-0472">Membrane</keyword>